<dbReference type="InterPro" id="IPR033620">
    <property type="entry name" value="Ribosomal_mS37_met"/>
</dbReference>
<evidence type="ECO:0000313" key="4">
    <source>
        <dbReference type="RefSeq" id="XP_065676335.1"/>
    </source>
</evidence>
<dbReference type="PROSITE" id="PS51808">
    <property type="entry name" value="CHCH"/>
    <property type="match status" value="1"/>
</dbReference>
<dbReference type="PANTHER" id="PTHR31278:SF2">
    <property type="entry name" value="SMALL RIBOSOMAL SUBUNIT PROTEIN MS37"/>
    <property type="match status" value="1"/>
</dbReference>
<dbReference type="RefSeq" id="XP_065676335.1">
    <property type="nucleotide sequence ID" value="XM_065820263.1"/>
</dbReference>
<protein>
    <submittedName>
        <fullName evidence="4">Small ribosomal subunit protein mS37-like</fullName>
    </submittedName>
</protein>
<dbReference type="Pfam" id="PF06747">
    <property type="entry name" value="CHCH"/>
    <property type="match status" value="1"/>
</dbReference>
<dbReference type="PANTHER" id="PTHR31278">
    <property type="entry name" value="CHCHD1"/>
    <property type="match status" value="1"/>
</dbReference>
<dbReference type="GeneID" id="136072078"/>
<sequence>MKLTEQLYARKQSILYGVKRGKVPAVLRPRAPPLKKVAGTPSCVEQMSSMFDCWKVNGHSDAPCSKEIEAFLLCANESIENYHVAKKEKKTGWNQEKLDELIARYTVPRNKDEKKQFLPIK</sequence>
<accession>A0ABM4DP23</accession>
<organism evidence="3 4">
    <name type="scientific">Hydra vulgaris</name>
    <name type="common">Hydra</name>
    <name type="synonym">Hydra attenuata</name>
    <dbReference type="NCBI Taxonomy" id="6087"/>
    <lineage>
        <taxon>Eukaryota</taxon>
        <taxon>Metazoa</taxon>
        <taxon>Cnidaria</taxon>
        <taxon>Hydrozoa</taxon>
        <taxon>Hydroidolina</taxon>
        <taxon>Anthoathecata</taxon>
        <taxon>Aplanulata</taxon>
        <taxon>Hydridae</taxon>
        <taxon>Hydra</taxon>
    </lineage>
</organism>
<gene>
    <name evidence="4" type="primary">LOC136072078</name>
</gene>
<keyword evidence="3" id="KW-1185">Reference proteome</keyword>
<evidence type="ECO:0000313" key="3">
    <source>
        <dbReference type="Proteomes" id="UP001652625"/>
    </source>
</evidence>
<dbReference type="Proteomes" id="UP001652625">
    <property type="component" value="Chromosome 15"/>
</dbReference>
<name>A0ABM4DP23_HYDVU</name>
<reference evidence="4" key="1">
    <citation type="submission" date="2025-08" db="UniProtKB">
        <authorList>
            <consortium name="RefSeq"/>
        </authorList>
    </citation>
    <scope>IDENTIFICATION</scope>
</reference>
<feature type="domain" description="CHCH" evidence="2">
    <location>
        <begin position="43"/>
        <end position="76"/>
    </location>
</feature>
<keyword evidence="1" id="KW-1015">Disulfide bond</keyword>
<evidence type="ECO:0000259" key="2">
    <source>
        <dbReference type="Pfam" id="PF06747"/>
    </source>
</evidence>
<evidence type="ECO:0000256" key="1">
    <source>
        <dbReference type="ARBA" id="ARBA00023157"/>
    </source>
</evidence>
<dbReference type="InterPro" id="IPR010625">
    <property type="entry name" value="CHCH"/>
</dbReference>
<proteinExistence type="predicted"/>